<name>A0ACD3AXU9_9AGAR</name>
<accession>A0ACD3AXU9</accession>
<sequence length="104" mass="11336">MARLAARSLALAPSTCFRTPRIRLWGFSRSLSRLGYTPTLAAHLLPLGELRLEALSLPSLGSGTDRTADPKMLTCTRTRRQPVPVVSGTGTHLAHVVDVQTRIF</sequence>
<proteinExistence type="predicted"/>
<dbReference type="EMBL" id="ML208317">
    <property type="protein sequence ID" value="TFK70182.1"/>
    <property type="molecule type" value="Genomic_DNA"/>
</dbReference>
<dbReference type="Proteomes" id="UP000308600">
    <property type="component" value="Unassembled WGS sequence"/>
</dbReference>
<reference evidence="1 2" key="1">
    <citation type="journal article" date="2019" name="Nat. Ecol. Evol.">
        <title>Megaphylogeny resolves global patterns of mushroom evolution.</title>
        <authorList>
            <person name="Varga T."/>
            <person name="Krizsan K."/>
            <person name="Foldi C."/>
            <person name="Dima B."/>
            <person name="Sanchez-Garcia M."/>
            <person name="Sanchez-Ramirez S."/>
            <person name="Szollosi G.J."/>
            <person name="Szarkandi J.G."/>
            <person name="Papp V."/>
            <person name="Albert L."/>
            <person name="Andreopoulos W."/>
            <person name="Angelini C."/>
            <person name="Antonin V."/>
            <person name="Barry K.W."/>
            <person name="Bougher N.L."/>
            <person name="Buchanan P."/>
            <person name="Buyck B."/>
            <person name="Bense V."/>
            <person name="Catcheside P."/>
            <person name="Chovatia M."/>
            <person name="Cooper J."/>
            <person name="Damon W."/>
            <person name="Desjardin D."/>
            <person name="Finy P."/>
            <person name="Geml J."/>
            <person name="Haridas S."/>
            <person name="Hughes K."/>
            <person name="Justo A."/>
            <person name="Karasinski D."/>
            <person name="Kautmanova I."/>
            <person name="Kiss B."/>
            <person name="Kocsube S."/>
            <person name="Kotiranta H."/>
            <person name="LaButti K.M."/>
            <person name="Lechner B.E."/>
            <person name="Liimatainen K."/>
            <person name="Lipzen A."/>
            <person name="Lukacs Z."/>
            <person name="Mihaltcheva S."/>
            <person name="Morgado L.N."/>
            <person name="Niskanen T."/>
            <person name="Noordeloos M.E."/>
            <person name="Ohm R.A."/>
            <person name="Ortiz-Santana B."/>
            <person name="Ovrebo C."/>
            <person name="Racz N."/>
            <person name="Riley R."/>
            <person name="Savchenko A."/>
            <person name="Shiryaev A."/>
            <person name="Soop K."/>
            <person name="Spirin V."/>
            <person name="Szebenyi C."/>
            <person name="Tomsovsky M."/>
            <person name="Tulloss R.E."/>
            <person name="Uehling J."/>
            <person name="Grigoriev I.V."/>
            <person name="Vagvolgyi C."/>
            <person name="Papp T."/>
            <person name="Martin F.M."/>
            <person name="Miettinen O."/>
            <person name="Hibbett D.S."/>
            <person name="Nagy L.G."/>
        </authorList>
    </citation>
    <scope>NUCLEOTIDE SEQUENCE [LARGE SCALE GENOMIC DNA]</scope>
    <source>
        <strain evidence="1 2">NL-1719</strain>
    </source>
</reference>
<keyword evidence="2" id="KW-1185">Reference proteome</keyword>
<organism evidence="1 2">
    <name type="scientific">Pluteus cervinus</name>
    <dbReference type="NCBI Taxonomy" id="181527"/>
    <lineage>
        <taxon>Eukaryota</taxon>
        <taxon>Fungi</taxon>
        <taxon>Dikarya</taxon>
        <taxon>Basidiomycota</taxon>
        <taxon>Agaricomycotina</taxon>
        <taxon>Agaricomycetes</taxon>
        <taxon>Agaricomycetidae</taxon>
        <taxon>Agaricales</taxon>
        <taxon>Pluteineae</taxon>
        <taxon>Pluteaceae</taxon>
        <taxon>Pluteus</taxon>
    </lineage>
</organism>
<protein>
    <submittedName>
        <fullName evidence="1">Uncharacterized protein</fullName>
    </submittedName>
</protein>
<evidence type="ECO:0000313" key="1">
    <source>
        <dbReference type="EMBL" id="TFK70182.1"/>
    </source>
</evidence>
<evidence type="ECO:0000313" key="2">
    <source>
        <dbReference type="Proteomes" id="UP000308600"/>
    </source>
</evidence>
<gene>
    <name evidence="1" type="ORF">BDN72DRAFT_554822</name>
</gene>